<keyword evidence="3" id="KW-0808">Transferase</keyword>
<dbReference type="Proteomes" id="UP000217790">
    <property type="component" value="Unassembled WGS sequence"/>
</dbReference>
<protein>
    <recommendedName>
        <fullName evidence="1">non-specific serine/threonine protein kinase</fullName>
        <ecNumber evidence="1">2.7.11.1</ecNumber>
    </recommendedName>
</protein>
<dbReference type="AlphaFoldDB" id="A0A2H3D7W4"/>
<organism evidence="3 4">
    <name type="scientific">Armillaria gallica</name>
    <name type="common">Bulbous honey fungus</name>
    <name type="synonym">Armillaria bulbosa</name>
    <dbReference type="NCBI Taxonomy" id="47427"/>
    <lineage>
        <taxon>Eukaryota</taxon>
        <taxon>Fungi</taxon>
        <taxon>Dikarya</taxon>
        <taxon>Basidiomycota</taxon>
        <taxon>Agaricomycotina</taxon>
        <taxon>Agaricomycetes</taxon>
        <taxon>Agaricomycetidae</taxon>
        <taxon>Agaricales</taxon>
        <taxon>Marasmiineae</taxon>
        <taxon>Physalacriaceae</taxon>
        <taxon>Armillaria</taxon>
    </lineage>
</organism>
<dbReference type="InParanoid" id="A0A2H3D7W4"/>
<evidence type="ECO:0000259" key="2">
    <source>
        <dbReference type="PROSITE" id="PS50011"/>
    </source>
</evidence>
<keyword evidence="4" id="KW-1185">Reference proteome</keyword>
<reference evidence="4" key="1">
    <citation type="journal article" date="2017" name="Nat. Ecol. Evol.">
        <title>Genome expansion and lineage-specific genetic innovations in the forest pathogenic fungi Armillaria.</title>
        <authorList>
            <person name="Sipos G."/>
            <person name="Prasanna A.N."/>
            <person name="Walter M.C."/>
            <person name="O'Connor E."/>
            <person name="Balint B."/>
            <person name="Krizsan K."/>
            <person name="Kiss B."/>
            <person name="Hess J."/>
            <person name="Varga T."/>
            <person name="Slot J."/>
            <person name="Riley R."/>
            <person name="Boka B."/>
            <person name="Rigling D."/>
            <person name="Barry K."/>
            <person name="Lee J."/>
            <person name="Mihaltcheva S."/>
            <person name="LaButti K."/>
            <person name="Lipzen A."/>
            <person name="Waldron R."/>
            <person name="Moloney N.M."/>
            <person name="Sperisen C."/>
            <person name="Kredics L."/>
            <person name="Vagvoelgyi C."/>
            <person name="Patrignani A."/>
            <person name="Fitzpatrick D."/>
            <person name="Nagy I."/>
            <person name="Doyle S."/>
            <person name="Anderson J.B."/>
            <person name="Grigoriev I.V."/>
            <person name="Gueldener U."/>
            <person name="Muensterkoetter M."/>
            <person name="Nagy L.G."/>
        </authorList>
    </citation>
    <scope>NUCLEOTIDE SEQUENCE [LARGE SCALE GENOMIC DNA]</scope>
    <source>
        <strain evidence="4">Ar21-2</strain>
    </source>
</reference>
<dbReference type="GO" id="GO:0005524">
    <property type="term" value="F:ATP binding"/>
    <property type="evidence" value="ECO:0007669"/>
    <property type="project" value="InterPro"/>
</dbReference>
<evidence type="ECO:0000256" key="1">
    <source>
        <dbReference type="ARBA" id="ARBA00012513"/>
    </source>
</evidence>
<feature type="domain" description="Protein kinase" evidence="2">
    <location>
        <begin position="1"/>
        <end position="210"/>
    </location>
</feature>
<dbReference type="EMBL" id="KZ293698">
    <property type="protein sequence ID" value="PBK84413.1"/>
    <property type="molecule type" value="Genomic_DNA"/>
</dbReference>
<dbReference type="InterPro" id="IPR008271">
    <property type="entry name" value="Ser/Thr_kinase_AS"/>
</dbReference>
<dbReference type="OrthoDB" id="5579860at2759"/>
<name>A0A2H3D7W4_ARMGA</name>
<dbReference type="Gene3D" id="1.10.510.10">
    <property type="entry name" value="Transferase(Phosphotransferase) domain 1"/>
    <property type="match status" value="1"/>
</dbReference>
<dbReference type="PANTHER" id="PTHR11909">
    <property type="entry name" value="CASEIN KINASE-RELATED"/>
    <property type="match status" value="1"/>
</dbReference>
<sequence>MSRVSKRVKQPTLQHETRILQLLKGHASLPCVHAYGQFEHFEYMAMEILGPRVAEQQKKNGARTSLMLTTVILIIDQALAGLEYIHSLGILHRDIKPENLLCTLDDSTIKIIDFGLSKPISHGPPNKYDPLKDRKTLVGSPYWASLRSHNGVDLAPRDVLESLAYITLFLLHGHLPWKPRPHLEPHRISDPYLLWLIYADRALCLGFRPP</sequence>
<dbReference type="InterPro" id="IPR050235">
    <property type="entry name" value="CK1_Ser-Thr_kinase"/>
</dbReference>
<dbReference type="EC" id="2.7.11.1" evidence="1"/>
<accession>A0A2H3D7W4</accession>
<dbReference type="GO" id="GO:0004674">
    <property type="term" value="F:protein serine/threonine kinase activity"/>
    <property type="evidence" value="ECO:0007669"/>
    <property type="project" value="UniProtKB-EC"/>
</dbReference>
<dbReference type="STRING" id="47427.A0A2H3D7W4"/>
<keyword evidence="3" id="KW-0418">Kinase</keyword>
<dbReference type="InterPro" id="IPR000719">
    <property type="entry name" value="Prot_kinase_dom"/>
</dbReference>
<evidence type="ECO:0000313" key="4">
    <source>
        <dbReference type="Proteomes" id="UP000217790"/>
    </source>
</evidence>
<dbReference type="InterPro" id="IPR011009">
    <property type="entry name" value="Kinase-like_dom_sf"/>
</dbReference>
<proteinExistence type="predicted"/>
<dbReference type="SUPFAM" id="SSF56112">
    <property type="entry name" value="Protein kinase-like (PK-like)"/>
    <property type="match status" value="1"/>
</dbReference>
<dbReference type="PROSITE" id="PS50011">
    <property type="entry name" value="PROTEIN_KINASE_DOM"/>
    <property type="match status" value="1"/>
</dbReference>
<gene>
    <name evidence="3" type="ORF">ARMGADRAFT_1170048</name>
</gene>
<evidence type="ECO:0000313" key="3">
    <source>
        <dbReference type="EMBL" id="PBK84413.1"/>
    </source>
</evidence>
<dbReference type="SMART" id="SM00220">
    <property type="entry name" value="S_TKc"/>
    <property type="match status" value="1"/>
</dbReference>
<dbReference type="PROSITE" id="PS00108">
    <property type="entry name" value="PROTEIN_KINASE_ST"/>
    <property type="match status" value="1"/>
</dbReference>
<dbReference type="Pfam" id="PF00069">
    <property type="entry name" value="Pkinase"/>
    <property type="match status" value="1"/>
</dbReference>